<feature type="domain" description="DUF3048" evidence="4">
    <location>
        <begin position="245"/>
        <end position="354"/>
    </location>
</feature>
<dbReference type="AlphaFoldDB" id="A0A7W8H8D7"/>
<protein>
    <recommendedName>
        <fullName evidence="7">Lipoprotein YerB</fullName>
    </recommendedName>
</protein>
<gene>
    <name evidence="5" type="ORF">HNP82_000740</name>
</gene>
<feature type="region of interest" description="Disordered" evidence="1">
    <location>
        <begin position="23"/>
        <end position="65"/>
    </location>
</feature>
<feature type="compositionally biased region" description="Polar residues" evidence="1">
    <location>
        <begin position="26"/>
        <end position="36"/>
    </location>
</feature>
<reference evidence="5 6" key="1">
    <citation type="submission" date="2020-08" db="EMBL/GenBank/DDBJ databases">
        <title>Genomic Encyclopedia of Type Strains, Phase IV (KMG-IV): sequencing the most valuable type-strain genomes for metagenomic binning, comparative biology and taxonomic classification.</title>
        <authorList>
            <person name="Goeker M."/>
        </authorList>
    </citation>
    <scope>NUCLEOTIDE SEQUENCE [LARGE SCALE GENOMIC DNA]</scope>
    <source>
        <strain evidence="5 6">DSM 106146</strain>
    </source>
</reference>
<feature type="signal peptide" evidence="2">
    <location>
        <begin position="1"/>
        <end position="20"/>
    </location>
</feature>
<feature type="domain" description="DUF3048" evidence="3">
    <location>
        <begin position="72"/>
        <end position="210"/>
    </location>
</feature>
<dbReference type="RefSeq" id="WP_183771631.1">
    <property type="nucleotide sequence ID" value="NZ_JACHFW010000002.1"/>
</dbReference>
<evidence type="ECO:0000259" key="3">
    <source>
        <dbReference type="Pfam" id="PF11258"/>
    </source>
</evidence>
<dbReference type="InterPro" id="IPR035328">
    <property type="entry name" value="DUF3048_C"/>
</dbReference>
<dbReference type="PROSITE" id="PS51257">
    <property type="entry name" value="PROKAR_LIPOPROTEIN"/>
    <property type="match status" value="1"/>
</dbReference>
<dbReference type="SUPFAM" id="SSF159774">
    <property type="entry name" value="YerB-like"/>
    <property type="match status" value="1"/>
</dbReference>
<dbReference type="Pfam" id="PF17479">
    <property type="entry name" value="DUF3048_C"/>
    <property type="match status" value="1"/>
</dbReference>
<dbReference type="InterPro" id="IPR021416">
    <property type="entry name" value="DUF3048_N"/>
</dbReference>
<organism evidence="5 6">
    <name type="scientific">Catenibacillus scindens</name>
    <dbReference type="NCBI Taxonomy" id="673271"/>
    <lineage>
        <taxon>Bacteria</taxon>
        <taxon>Bacillati</taxon>
        <taxon>Bacillota</taxon>
        <taxon>Clostridia</taxon>
        <taxon>Lachnospirales</taxon>
        <taxon>Lachnospiraceae</taxon>
        <taxon>Catenibacillus</taxon>
    </lineage>
</organism>
<proteinExistence type="predicted"/>
<feature type="compositionally biased region" description="Low complexity" evidence="1">
    <location>
        <begin position="37"/>
        <end position="62"/>
    </location>
</feature>
<evidence type="ECO:0000259" key="4">
    <source>
        <dbReference type="Pfam" id="PF17479"/>
    </source>
</evidence>
<dbReference type="Pfam" id="PF11258">
    <property type="entry name" value="DUF3048"/>
    <property type="match status" value="1"/>
</dbReference>
<keyword evidence="2" id="KW-0732">Signal</keyword>
<feature type="chain" id="PRO_5038337582" description="Lipoprotein YerB" evidence="2">
    <location>
        <begin position="21"/>
        <end position="367"/>
    </location>
</feature>
<evidence type="ECO:0000256" key="2">
    <source>
        <dbReference type="SAM" id="SignalP"/>
    </source>
</evidence>
<comment type="caution">
    <text evidence="5">The sequence shown here is derived from an EMBL/GenBank/DDBJ whole genome shotgun (WGS) entry which is preliminary data.</text>
</comment>
<dbReference type="EMBL" id="JACHFW010000002">
    <property type="protein sequence ID" value="MBB5263642.1"/>
    <property type="molecule type" value="Genomic_DNA"/>
</dbReference>
<evidence type="ECO:0000256" key="1">
    <source>
        <dbReference type="SAM" id="MobiDB-lite"/>
    </source>
</evidence>
<evidence type="ECO:0000313" key="5">
    <source>
        <dbReference type="EMBL" id="MBB5263642.1"/>
    </source>
</evidence>
<evidence type="ECO:0000313" key="6">
    <source>
        <dbReference type="Proteomes" id="UP000543642"/>
    </source>
</evidence>
<evidence type="ECO:0008006" key="7">
    <source>
        <dbReference type="Google" id="ProtNLM"/>
    </source>
</evidence>
<accession>A0A7W8H8D7</accession>
<keyword evidence="6" id="KW-1185">Reference proteome</keyword>
<sequence length="367" mass="39606">MKTYKGISTALIAAMIAATAAGCSGGNTQESDSTAVSTTAQSEAQESESTPESQSETEAAASLPEGQMYSFLTGEPVDSSIGMQRPVAVMINNIEEATSQQCGTSAADILYEAVVEGNITRLMAIFQDTSKIERVGSVRSARHNYLDFASNYDAIYCHYGQSIYATNKIQQEGLLTVSENVGSAYFQDNTYPAPHHIFASGETLEAGISQIGAERNLPDGYEGGLVFNTEDTDPDYGTIANNVSIPFVYSKSTLEYDSATKLYKKYQYGAPHVDANNNEQLTFKNIIIQYAQYADIPGGSGCQDITLYGEGKGIYITDGKAVDITWERSDGSVPTTYYIEDGTQLKINPGKTYIAVVPENFNITLGE</sequence>
<dbReference type="Proteomes" id="UP000543642">
    <property type="component" value="Unassembled WGS sequence"/>
</dbReference>
<name>A0A7W8H8D7_9FIRM</name>
<dbReference type="InterPro" id="IPR023158">
    <property type="entry name" value="YerB-like_sf"/>
</dbReference>
<dbReference type="Gene3D" id="3.50.90.10">
    <property type="entry name" value="YerB-like"/>
    <property type="match status" value="1"/>
</dbReference>